<feature type="transmembrane region" description="Helical" evidence="2">
    <location>
        <begin position="71"/>
        <end position="94"/>
    </location>
</feature>
<evidence type="ECO:0000256" key="3">
    <source>
        <dbReference type="SAM" id="SignalP"/>
    </source>
</evidence>
<comment type="caution">
    <text evidence="4">The sequence shown here is derived from an EMBL/GenBank/DDBJ whole genome shotgun (WGS) entry which is preliminary data.</text>
</comment>
<keyword evidence="2" id="KW-1133">Transmembrane helix</keyword>
<proteinExistence type="predicted"/>
<evidence type="ECO:0000256" key="1">
    <source>
        <dbReference type="SAM" id="MobiDB-lite"/>
    </source>
</evidence>
<keyword evidence="2" id="KW-0812">Transmembrane</keyword>
<keyword evidence="3" id="KW-0732">Signal</keyword>
<accession>A0ABR2G9C9</accession>
<protein>
    <submittedName>
        <fullName evidence="4">Uncharacterized protein</fullName>
    </submittedName>
</protein>
<evidence type="ECO:0000313" key="5">
    <source>
        <dbReference type="Proteomes" id="UP001472677"/>
    </source>
</evidence>
<keyword evidence="5" id="KW-1185">Reference proteome</keyword>
<feature type="signal peptide" evidence="3">
    <location>
        <begin position="1"/>
        <end position="19"/>
    </location>
</feature>
<feature type="transmembrane region" description="Helical" evidence="2">
    <location>
        <begin position="101"/>
        <end position="121"/>
    </location>
</feature>
<feature type="region of interest" description="Disordered" evidence="1">
    <location>
        <begin position="293"/>
        <end position="320"/>
    </location>
</feature>
<organism evidence="4 5">
    <name type="scientific">Hibiscus sabdariffa</name>
    <name type="common">roselle</name>
    <dbReference type="NCBI Taxonomy" id="183260"/>
    <lineage>
        <taxon>Eukaryota</taxon>
        <taxon>Viridiplantae</taxon>
        <taxon>Streptophyta</taxon>
        <taxon>Embryophyta</taxon>
        <taxon>Tracheophyta</taxon>
        <taxon>Spermatophyta</taxon>
        <taxon>Magnoliopsida</taxon>
        <taxon>eudicotyledons</taxon>
        <taxon>Gunneridae</taxon>
        <taxon>Pentapetalae</taxon>
        <taxon>rosids</taxon>
        <taxon>malvids</taxon>
        <taxon>Malvales</taxon>
        <taxon>Malvaceae</taxon>
        <taxon>Malvoideae</taxon>
        <taxon>Hibiscus</taxon>
    </lineage>
</organism>
<feature type="chain" id="PRO_5046027577" evidence="3">
    <location>
        <begin position="20"/>
        <end position="320"/>
    </location>
</feature>
<reference evidence="4 5" key="1">
    <citation type="journal article" date="2024" name="G3 (Bethesda)">
        <title>Genome assembly of Hibiscus sabdariffa L. provides insights into metabolisms of medicinal natural products.</title>
        <authorList>
            <person name="Kim T."/>
        </authorList>
    </citation>
    <scope>NUCLEOTIDE SEQUENCE [LARGE SCALE GENOMIC DNA]</scope>
    <source>
        <strain evidence="4">TK-2024</strain>
        <tissue evidence="4">Old leaves</tissue>
    </source>
</reference>
<evidence type="ECO:0000256" key="2">
    <source>
        <dbReference type="SAM" id="Phobius"/>
    </source>
</evidence>
<dbReference type="EMBL" id="JBBPBM010000002">
    <property type="protein sequence ID" value="KAK8597191.1"/>
    <property type="molecule type" value="Genomic_DNA"/>
</dbReference>
<evidence type="ECO:0000313" key="4">
    <source>
        <dbReference type="EMBL" id="KAK8597191.1"/>
    </source>
</evidence>
<gene>
    <name evidence="4" type="ORF">V6N12_065667</name>
</gene>
<keyword evidence="2" id="KW-0472">Membrane</keyword>
<dbReference type="Proteomes" id="UP001472677">
    <property type="component" value="Unassembled WGS sequence"/>
</dbReference>
<feature type="compositionally biased region" description="Basic and acidic residues" evidence="1">
    <location>
        <begin position="310"/>
        <end position="320"/>
    </location>
</feature>
<sequence>MHLPFFWQWLRWWCEPVVCLLPLGIPRPGLGSPSTRVSLPLYVDRGVARHAWLAIPVHGSPEGPRMGPGSFPLYLGFLLTTCGTSIGGYGMYILSLISPRCLACSCITGALFVALCGARLWPPLEVFLHFAQPLVGCGADFIGLVPLPCWPMLSDPGPLAWFLLVCLGVHRSLSTLVCVYVATAWLSFGPLLCVRPAPSADPWAPVPRCAICGALGASVQWLARTSSQLTSCCARALSWPARLLRNSVAWRASNSWARFHGLLLPEHKEFDAWCADQARLVPVGPNRPPVAVEPLAQAIPPPRANKRHASHSDPTKVKCS</sequence>
<name>A0ABR2G9C9_9ROSI</name>